<keyword evidence="1" id="KW-0472">Membrane</keyword>
<evidence type="ECO:0000313" key="3">
    <source>
        <dbReference type="Proteomes" id="UP000018888"/>
    </source>
</evidence>
<protein>
    <submittedName>
        <fullName evidence="2">Uncharacterized protein</fullName>
    </submittedName>
</protein>
<feature type="transmembrane region" description="Helical" evidence="1">
    <location>
        <begin position="48"/>
        <end position="72"/>
    </location>
</feature>
<proteinExistence type="predicted"/>
<keyword evidence="1" id="KW-0812">Transmembrane</keyword>
<comment type="caution">
    <text evidence="2">The sequence shown here is derived from an EMBL/GenBank/DDBJ whole genome shotgun (WGS) entry which is preliminary data.</text>
</comment>
<accession>A0A2P4NVS2</accession>
<name>A0A2P4NVS2_RHIID</name>
<evidence type="ECO:0000256" key="1">
    <source>
        <dbReference type="SAM" id="Phobius"/>
    </source>
</evidence>
<organism evidence="2 3">
    <name type="scientific">Rhizophagus irregularis (strain DAOM 181602 / DAOM 197198 / MUCL 43194)</name>
    <name type="common">Arbuscular mycorrhizal fungus</name>
    <name type="synonym">Glomus intraradices</name>
    <dbReference type="NCBI Taxonomy" id="747089"/>
    <lineage>
        <taxon>Eukaryota</taxon>
        <taxon>Fungi</taxon>
        <taxon>Fungi incertae sedis</taxon>
        <taxon>Mucoromycota</taxon>
        <taxon>Glomeromycotina</taxon>
        <taxon>Glomeromycetes</taxon>
        <taxon>Glomerales</taxon>
        <taxon>Glomeraceae</taxon>
        <taxon>Rhizophagus</taxon>
    </lineage>
</organism>
<evidence type="ECO:0000313" key="2">
    <source>
        <dbReference type="EMBL" id="POG57245.1"/>
    </source>
</evidence>
<dbReference type="Proteomes" id="UP000018888">
    <property type="component" value="Unassembled WGS sequence"/>
</dbReference>
<sequence length="132" mass="14481">MQVSFPISNSFFNLSISHLPHSFVFSTLHCNICSSNFSSSRFHIVKYFFINSYVVIIFVVTPNFLILSISVISTSYPILFKSILIISSNIFVVSVSSTLLDSIDSSDSSSDISSFLLIGKFSSSPSSVSVIV</sequence>
<dbReference type="EMBL" id="AUPC02000684">
    <property type="protein sequence ID" value="POG57245.1"/>
    <property type="molecule type" value="Genomic_DNA"/>
</dbReference>
<keyword evidence="1" id="KW-1133">Transmembrane helix</keyword>
<dbReference type="AlphaFoldDB" id="A0A2P4NVS2"/>
<reference evidence="2 3" key="2">
    <citation type="journal article" date="2018" name="New Phytol.">
        <title>High intraspecific genome diversity in the model arbuscular mycorrhizal symbiont Rhizophagus irregularis.</title>
        <authorList>
            <person name="Chen E.C.H."/>
            <person name="Morin E."/>
            <person name="Beaudet D."/>
            <person name="Noel J."/>
            <person name="Yildirir G."/>
            <person name="Ndikumana S."/>
            <person name="Charron P."/>
            <person name="St-Onge C."/>
            <person name="Giorgi J."/>
            <person name="Kruger M."/>
            <person name="Marton T."/>
            <person name="Ropars J."/>
            <person name="Grigoriev I.V."/>
            <person name="Hainaut M."/>
            <person name="Henrissat B."/>
            <person name="Roux C."/>
            <person name="Martin F."/>
            <person name="Corradi N."/>
        </authorList>
    </citation>
    <scope>NUCLEOTIDE SEQUENCE [LARGE SCALE GENOMIC DNA]</scope>
    <source>
        <strain evidence="2 3">DAOM 197198</strain>
    </source>
</reference>
<gene>
    <name evidence="2" type="ORF">GLOIN_2v1825275</name>
</gene>
<feature type="transmembrane region" description="Helical" evidence="1">
    <location>
        <begin position="78"/>
        <end position="100"/>
    </location>
</feature>
<keyword evidence="3" id="KW-1185">Reference proteome</keyword>
<reference evidence="2 3" key="1">
    <citation type="journal article" date="2013" name="Proc. Natl. Acad. Sci. U.S.A.">
        <title>Genome of an arbuscular mycorrhizal fungus provides insight into the oldest plant symbiosis.</title>
        <authorList>
            <person name="Tisserant E."/>
            <person name="Malbreil M."/>
            <person name="Kuo A."/>
            <person name="Kohler A."/>
            <person name="Symeonidi A."/>
            <person name="Balestrini R."/>
            <person name="Charron P."/>
            <person name="Duensing N."/>
            <person name="Frei Dit Frey N."/>
            <person name="Gianinazzi-Pearson V."/>
            <person name="Gilbert L.B."/>
            <person name="Handa Y."/>
            <person name="Herr J.R."/>
            <person name="Hijri M."/>
            <person name="Koul R."/>
            <person name="Kawaguchi M."/>
            <person name="Krajinski F."/>
            <person name="Lammers P.J."/>
            <person name="Masclaux F.G."/>
            <person name="Murat C."/>
            <person name="Morin E."/>
            <person name="Ndikumana S."/>
            <person name="Pagni M."/>
            <person name="Petitpierre D."/>
            <person name="Requena N."/>
            <person name="Rosikiewicz P."/>
            <person name="Riley R."/>
            <person name="Saito K."/>
            <person name="San Clemente H."/>
            <person name="Shapiro H."/>
            <person name="van Tuinen D."/>
            <person name="Becard G."/>
            <person name="Bonfante P."/>
            <person name="Paszkowski U."/>
            <person name="Shachar-Hill Y.Y."/>
            <person name="Tuskan G.A."/>
            <person name="Young P.W."/>
            <person name="Sanders I.R."/>
            <person name="Henrissat B."/>
            <person name="Rensing S.A."/>
            <person name="Grigoriev I.V."/>
            <person name="Corradi N."/>
            <person name="Roux C."/>
            <person name="Martin F."/>
        </authorList>
    </citation>
    <scope>NUCLEOTIDE SEQUENCE [LARGE SCALE GENOMIC DNA]</scope>
    <source>
        <strain evidence="2 3">DAOM 197198</strain>
    </source>
</reference>